<dbReference type="EMBL" id="JABCIY010000261">
    <property type="protein sequence ID" value="KAF7186229.1"/>
    <property type="molecule type" value="Genomic_DNA"/>
</dbReference>
<dbReference type="Proteomes" id="UP000660729">
    <property type="component" value="Unassembled WGS sequence"/>
</dbReference>
<proteinExistence type="predicted"/>
<organism evidence="1 2">
    <name type="scientific">Pseudocercospora fuligena</name>
    <dbReference type="NCBI Taxonomy" id="685502"/>
    <lineage>
        <taxon>Eukaryota</taxon>
        <taxon>Fungi</taxon>
        <taxon>Dikarya</taxon>
        <taxon>Ascomycota</taxon>
        <taxon>Pezizomycotina</taxon>
        <taxon>Dothideomycetes</taxon>
        <taxon>Dothideomycetidae</taxon>
        <taxon>Mycosphaerellales</taxon>
        <taxon>Mycosphaerellaceae</taxon>
        <taxon>Pseudocercospora</taxon>
    </lineage>
</organism>
<evidence type="ECO:0000313" key="1">
    <source>
        <dbReference type="EMBL" id="KAF7186229.1"/>
    </source>
</evidence>
<keyword evidence="2" id="KW-1185">Reference proteome</keyword>
<accession>A0A8H6R8A9</accession>
<dbReference type="OrthoDB" id="3882355at2759"/>
<evidence type="ECO:0000313" key="2">
    <source>
        <dbReference type="Proteomes" id="UP000660729"/>
    </source>
</evidence>
<gene>
    <name evidence="1" type="ORF">HII31_12471</name>
</gene>
<name>A0A8H6R8A9_9PEZI</name>
<reference evidence="1" key="1">
    <citation type="submission" date="2020-04" db="EMBL/GenBank/DDBJ databases">
        <title>Draft genome resource of the tomato pathogen Pseudocercospora fuligena.</title>
        <authorList>
            <person name="Zaccaron A."/>
        </authorList>
    </citation>
    <scope>NUCLEOTIDE SEQUENCE</scope>
    <source>
        <strain evidence="1">PF001</strain>
    </source>
</reference>
<comment type="caution">
    <text evidence="1">The sequence shown here is derived from an EMBL/GenBank/DDBJ whole genome shotgun (WGS) entry which is preliminary data.</text>
</comment>
<sequence length="198" mass="22058">MGARLDSFNGTLEQYISYLEDLVLSYRQKPTATRDRAETGLDVLRTSASEVTEIPTHGKRPKCSGQFEFIVVDPRSLQPNPIRQKSAIPRWKQNAIALIRETPKAEDWYKALAEEGIHDAMCSGEAAAYLMATEERLPTVQIEATLPRVSSLTYERLKRGVRKTSSGVVAMQTNFLTSCIWQVGVFGAVNFFSSGIDP</sequence>
<protein>
    <submittedName>
        <fullName evidence="1">Uncharacterized protein</fullName>
    </submittedName>
</protein>
<dbReference type="AlphaFoldDB" id="A0A8H6R8A9"/>